<keyword evidence="2" id="KW-1133">Transmembrane helix</keyword>
<evidence type="ECO:0000313" key="3">
    <source>
        <dbReference type="EMBL" id="AEC14189.1"/>
    </source>
</evidence>
<feature type="transmembrane region" description="Helical" evidence="2">
    <location>
        <begin position="41"/>
        <end position="62"/>
    </location>
</feature>
<feature type="compositionally biased region" description="Polar residues" evidence="1">
    <location>
        <begin position="99"/>
        <end position="109"/>
    </location>
</feature>
<evidence type="ECO:0000256" key="1">
    <source>
        <dbReference type="SAM" id="MobiDB-lite"/>
    </source>
</evidence>
<keyword evidence="3" id="KW-0496">Mitochondrion</keyword>
<proteinExistence type="predicted"/>
<reference evidence="3" key="1">
    <citation type="journal article" date="2011" name="Mol. Biol. Evol.">
        <title>Novel protein genes in animal mtDNA: a new sex determination system in freshwater mussels (Bivalvia: Unionoida)?</title>
        <authorList>
            <person name="Breton S."/>
            <person name="Stewart D.T."/>
            <person name="Shepardson S."/>
            <person name="Trdan R.J."/>
            <person name="Bogan A.E."/>
            <person name="Chapman E.G."/>
            <person name="Ruminas A.J."/>
            <person name="Piontkivska H."/>
            <person name="Hoeh W.R."/>
        </authorList>
    </citation>
    <scope>NUCLEOTIDE SEQUENCE</scope>
    <source>
        <strain evidence="3">H2469</strain>
    </source>
</reference>
<feature type="region of interest" description="Disordered" evidence="1">
    <location>
        <begin position="71"/>
        <end position="109"/>
    </location>
</feature>
<dbReference type="EMBL" id="HM849530">
    <property type="protein sequence ID" value="AEC14189.1"/>
    <property type="molecule type" value="Genomic_DNA"/>
</dbReference>
<keyword evidence="2" id="KW-0472">Membrane</keyword>
<dbReference type="AlphaFoldDB" id="F4ZFV6"/>
<gene>
    <name evidence="3" type="primary">forf</name>
</gene>
<sequence>MHIDFSRQSGTQCTWLPTTTLVMKMKTQIMNLLNNKMVQKLIIIFTTGLFLMIILPSPFLLVSTKITYPELSLTDNPPEKNQPTSTSTASTGSYPIKNSPASTNISDKT</sequence>
<protein>
    <submittedName>
        <fullName evidence="3">Female-specific orf protein</fullName>
    </submittedName>
</protein>
<feature type="compositionally biased region" description="Polar residues" evidence="1">
    <location>
        <begin position="73"/>
        <end position="93"/>
    </location>
</feature>
<evidence type="ECO:0000256" key="2">
    <source>
        <dbReference type="SAM" id="Phobius"/>
    </source>
</evidence>
<name>F4ZFV6_VENEL</name>
<organism evidence="3">
    <name type="scientific">Venustaconcha ellipsiformis</name>
    <name type="common">Ellipse</name>
    <name type="synonym">Actinonaias ellipsiformis</name>
    <dbReference type="NCBI Taxonomy" id="301928"/>
    <lineage>
        <taxon>Eukaryota</taxon>
        <taxon>Metazoa</taxon>
        <taxon>Spiralia</taxon>
        <taxon>Lophotrochozoa</taxon>
        <taxon>Mollusca</taxon>
        <taxon>Bivalvia</taxon>
        <taxon>Autobranchia</taxon>
        <taxon>Heteroconchia</taxon>
        <taxon>Palaeoheterodonta</taxon>
        <taxon>Unionida</taxon>
        <taxon>Unionoidea</taxon>
        <taxon>Unionidae</taxon>
        <taxon>Ambleminae</taxon>
        <taxon>Lampsilini</taxon>
        <taxon>Venustaconcha</taxon>
    </lineage>
</organism>
<accession>F4ZFV6</accession>
<geneLocation type="mitochondrion" evidence="3"/>
<keyword evidence="2" id="KW-0812">Transmembrane</keyword>